<accession>A0ABP0MM14</accession>
<feature type="compositionally biased region" description="Polar residues" evidence="1">
    <location>
        <begin position="31"/>
        <end position="41"/>
    </location>
</feature>
<dbReference type="EMBL" id="CAXAMN010021112">
    <property type="protein sequence ID" value="CAK9057072.1"/>
    <property type="molecule type" value="Genomic_DNA"/>
</dbReference>
<evidence type="ECO:0000313" key="2">
    <source>
        <dbReference type="EMBL" id="CAK9051129.1"/>
    </source>
</evidence>
<gene>
    <name evidence="2" type="ORF">CCMP2556_LOCUS25992</name>
    <name evidence="3" type="ORF">CCMP2556_LOCUS28193</name>
</gene>
<evidence type="ECO:0000313" key="4">
    <source>
        <dbReference type="Proteomes" id="UP001642484"/>
    </source>
</evidence>
<dbReference type="EMBL" id="CAXAMN010017779">
    <property type="protein sequence ID" value="CAK9051129.1"/>
    <property type="molecule type" value="Genomic_DNA"/>
</dbReference>
<protein>
    <submittedName>
        <fullName evidence="2">Uncharacterized protein</fullName>
    </submittedName>
</protein>
<proteinExistence type="predicted"/>
<comment type="caution">
    <text evidence="2">The sequence shown here is derived from an EMBL/GenBank/DDBJ whole genome shotgun (WGS) entry which is preliminary data.</text>
</comment>
<name>A0ABP0MM14_9DINO</name>
<feature type="compositionally biased region" description="Low complexity" evidence="1">
    <location>
        <begin position="1"/>
        <end position="21"/>
    </location>
</feature>
<evidence type="ECO:0000256" key="1">
    <source>
        <dbReference type="SAM" id="MobiDB-lite"/>
    </source>
</evidence>
<evidence type="ECO:0000313" key="3">
    <source>
        <dbReference type="EMBL" id="CAK9057072.1"/>
    </source>
</evidence>
<keyword evidence="4" id="KW-1185">Reference proteome</keyword>
<dbReference type="SUPFAM" id="SSF52540">
    <property type="entry name" value="P-loop containing nucleoside triphosphate hydrolases"/>
    <property type="match status" value="1"/>
</dbReference>
<dbReference type="Proteomes" id="UP001642484">
    <property type="component" value="Unassembled WGS sequence"/>
</dbReference>
<feature type="region of interest" description="Disordered" evidence="1">
    <location>
        <begin position="1"/>
        <end position="45"/>
    </location>
</feature>
<sequence>MATSKSSGSASPASSSSSSSSSHEEEKPSVTLGNSDTSTEAENAPAKARAYAGMFTWPCPRHFFQDLEDRRAAKVLKPCDVSKEKLLEAFTKALKSKGYLHNLVKAAVADEPHKHYQPDGASRERHKHLIFLFRAPFVHAGVRKLLAEEFGYHGFFTFHRAGWCTYLDYLMMESAKKPAHDLDRDLVFYPSSYTKQKADGELAGMSSQVAGRKKHEGLQKGPSEALQKRRRRMSFSELTDFVVERKISTVAELWKAWHTYNLETAAKEEKMRGNSLVWDHVGQLRDPAAEVQKILAAWHRPETLGASTLITSPRFPLEHFDVPPRVLQWKETQSLTHTLILRGLPGTGKTEMAISVLLSTCRAGIHFVSKLDQMHKITVHPGEGLVVDEACFRTVSIDDAKAWCDVTHARDVHNRCSDGHIPAQTPRIFTTNHEVPQFWPPEYFHSSHQAAIDRRTVWVDCPNKLFKDREATCKGNNVTLRSAIQGRCIAPPKVCNAGGQRGSLNLL</sequence>
<organism evidence="2 4">
    <name type="scientific">Durusdinium trenchii</name>
    <dbReference type="NCBI Taxonomy" id="1381693"/>
    <lineage>
        <taxon>Eukaryota</taxon>
        <taxon>Sar</taxon>
        <taxon>Alveolata</taxon>
        <taxon>Dinophyceae</taxon>
        <taxon>Suessiales</taxon>
        <taxon>Symbiodiniaceae</taxon>
        <taxon>Durusdinium</taxon>
    </lineage>
</organism>
<reference evidence="2 4" key="1">
    <citation type="submission" date="2024-02" db="EMBL/GenBank/DDBJ databases">
        <authorList>
            <person name="Chen Y."/>
            <person name="Shah S."/>
            <person name="Dougan E. K."/>
            <person name="Thang M."/>
            <person name="Chan C."/>
        </authorList>
    </citation>
    <scope>NUCLEOTIDE SEQUENCE [LARGE SCALE GENOMIC DNA]</scope>
</reference>
<dbReference type="InterPro" id="IPR027417">
    <property type="entry name" value="P-loop_NTPase"/>
</dbReference>